<accession>A0A498DFA9</accession>
<sequence>MRWHKTDVSQYVEAKEYIDSAVIPLISLDFSLDIEKNAAQNEILEILASQLERELTGRLMLVPSYYYIKTGNREVEISRLNNWVEHIKTQPFRHVFFLTFDSAWKKEEQALQGSLIWLPGIQSGEINSKEMQGMVREQVVQIGELIRSYW</sequence>
<dbReference type="Pfam" id="PF10673">
    <property type="entry name" value="DUF2487"/>
    <property type="match status" value="1"/>
</dbReference>
<name>A0A498DFA9_9BACI</name>
<protein>
    <submittedName>
        <fullName evidence="1">DUF2487 family protein</fullName>
    </submittedName>
</protein>
<dbReference type="AlphaFoldDB" id="A0A498DFA9"/>
<gene>
    <name evidence="1" type="ORF">D8M04_02770</name>
</gene>
<reference evidence="1 2" key="1">
    <citation type="submission" date="2018-10" db="EMBL/GenBank/DDBJ databases">
        <title>Oceanobacillus sp. YLB-02 draft genome.</title>
        <authorList>
            <person name="Yu L."/>
        </authorList>
    </citation>
    <scope>NUCLEOTIDE SEQUENCE [LARGE SCALE GENOMIC DNA]</scope>
    <source>
        <strain evidence="1 2">YLB-02</strain>
    </source>
</reference>
<organism evidence="1 2">
    <name type="scientific">Oceanobacillus piezotolerans</name>
    <dbReference type="NCBI Taxonomy" id="2448030"/>
    <lineage>
        <taxon>Bacteria</taxon>
        <taxon>Bacillati</taxon>
        <taxon>Bacillota</taxon>
        <taxon>Bacilli</taxon>
        <taxon>Bacillales</taxon>
        <taxon>Bacillaceae</taxon>
        <taxon>Oceanobacillus</taxon>
    </lineage>
</organism>
<comment type="caution">
    <text evidence="1">The sequence shown here is derived from an EMBL/GenBank/DDBJ whole genome shotgun (WGS) entry which is preliminary data.</text>
</comment>
<proteinExistence type="predicted"/>
<evidence type="ECO:0000313" key="2">
    <source>
        <dbReference type="Proteomes" id="UP000270219"/>
    </source>
</evidence>
<dbReference type="OrthoDB" id="2678750at2"/>
<dbReference type="EMBL" id="RCHR01000001">
    <property type="protein sequence ID" value="RLL48215.1"/>
    <property type="molecule type" value="Genomic_DNA"/>
</dbReference>
<keyword evidence="2" id="KW-1185">Reference proteome</keyword>
<evidence type="ECO:0000313" key="1">
    <source>
        <dbReference type="EMBL" id="RLL48215.1"/>
    </source>
</evidence>
<dbReference type="InterPro" id="IPR019615">
    <property type="entry name" value="DUF2487"/>
</dbReference>
<dbReference type="RefSeq" id="WP_121521186.1">
    <property type="nucleotide sequence ID" value="NZ_RCHR01000001.1"/>
</dbReference>
<dbReference type="Proteomes" id="UP000270219">
    <property type="component" value="Unassembled WGS sequence"/>
</dbReference>